<dbReference type="AlphaFoldDB" id="G0LB55"/>
<keyword evidence="3 6" id="KW-0812">Transmembrane</keyword>
<feature type="transmembrane region" description="Helical" evidence="6">
    <location>
        <begin position="125"/>
        <end position="145"/>
    </location>
</feature>
<gene>
    <name evidence="7" type="primary">wzxA</name>
    <name evidence="7" type="ordered locus">zobellia_1742</name>
</gene>
<keyword evidence="8" id="KW-1185">Reference proteome</keyword>
<evidence type="ECO:0000256" key="6">
    <source>
        <dbReference type="SAM" id="Phobius"/>
    </source>
</evidence>
<evidence type="ECO:0000256" key="5">
    <source>
        <dbReference type="ARBA" id="ARBA00023136"/>
    </source>
</evidence>
<reference evidence="8" key="1">
    <citation type="submission" date="2009-07" db="EMBL/GenBank/DDBJ databases">
        <title>Complete genome sequence of Zobellia galactanivorans Dsij.</title>
        <authorList>
            <consortium name="Genoscope - CEA"/>
        </authorList>
    </citation>
    <scope>NUCLEOTIDE SEQUENCE [LARGE SCALE GENOMIC DNA]</scope>
    <source>
        <strain evidence="8">DSM 12802 / CCUG 47099 / CIP 106680 / NCIMB 13871 / Dsij</strain>
    </source>
</reference>
<feature type="transmembrane region" description="Helical" evidence="6">
    <location>
        <begin position="186"/>
        <end position="207"/>
    </location>
</feature>
<dbReference type="EMBL" id="FP476056">
    <property type="protein sequence ID" value="CAZ95795.1"/>
    <property type="molecule type" value="Genomic_DNA"/>
</dbReference>
<comment type="subcellular location">
    <subcellularLocation>
        <location evidence="1">Cell membrane</location>
        <topology evidence="1">Multi-pass membrane protein</topology>
    </subcellularLocation>
</comment>
<feature type="transmembrane region" description="Helical" evidence="6">
    <location>
        <begin position="349"/>
        <end position="367"/>
    </location>
</feature>
<dbReference type="PANTHER" id="PTHR30250:SF28">
    <property type="entry name" value="POLYSACCHARIDE BIOSYNTHESIS PROTEIN"/>
    <property type="match status" value="1"/>
</dbReference>
<dbReference type="HOGENOM" id="CLU_037830_0_0_10"/>
<feature type="transmembrane region" description="Helical" evidence="6">
    <location>
        <begin position="262"/>
        <end position="285"/>
    </location>
</feature>
<dbReference type="Pfam" id="PF13440">
    <property type="entry name" value="Polysacc_synt_3"/>
    <property type="match status" value="1"/>
</dbReference>
<feature type="transmembrane region" description="Helical" evidence="6">
    <location>
        <begin position="228"/>
        <end position="250"/>
    </location>
</feature>
<evidence type="ECO:0000256" key="2">
    <source>
        <dbReference type="ARBA" id="ARBA00022475"/>
    </source>
</evidence>
<feature type="transmembrane region" description="Helical" evidence="6">
    <location>
        <begin position="379"/>
        <end position="396"/>
    </location>
</feature>
<feature type="transmembrane region" description="Helical" evidence="6">
    <location>
        <begin position="21"/>
        <end position="44"/>
    </location>
</feature>
<dbReference type="STRING" id="63186.ZOBELLIA_1742"/>
<keyword evidence="4 6" id="KW-1133">Transmembrane helix</keyword>
<dbReference type="OrthoDB" id="109075at2"/>
<name>G0LB55_ZOBGA</name>
<reference evidence="7 8" key="2">
    <citation type="journal article" date="2012" name="Environ. Microbiol.">
        <title>Characterization of the first alginolytic operons in a marine bacterium: from their emergence in marine Flavobacteriia to their independent transfers to marine Proteobacteria and human gut Bacteroides.</title>
        <authorList>
            <person name="Thomas F."/>
            <person name="Barbeyron T."/>
            <person name="Tonon T."/>
            <person name="Genicot S."/>
            <person name="Czjzek M."/>
            <person name="Michel G."/>
        </authorList>
    </citation>
    <scope>NUCLEOTIDE SEQUENCE [LARGE SCALE GENOMIC DNA]</scope>
    <source>
        <strain evidence="8">DSM 12802 / CCUG 47099 / CIP 106680 / NCIMB 13871 / Dsij</strain>
    </source>
</reference>
<dbReference type="GO" id="GO:0005886">
    <property type="term" value="C:plasma membrane"/>
    <property type="evidence" value="ECO:0007669"/>
    <property type="project" value="UniProtKB-SubCell"/>
</dbReference>
<sequence>MGKIKTIIKGLISSAFFKNTLKMSLGVVVSQLLNLIYIPIFARIFAQEAYALQGNFLSILNIVFVVASMGLSSAMAVPKKQKEVDKILRVVLLCALCISLVIMIFLGLSYLLQLNLGLLIFKVDGYLISLLFPIALFSRTVMFVYETRISLLGNFKLLSLTKIFSSLAYGITTYIAYSLFKTHDLSLIIGNTISFGLIALLLFRFYKVDFLRLKLSEIKSVFNRYQKFIYFSMPNMLMNAISSALPIILLLEFYGEEIAGEYSMAIKIVAMPVSFIIASLRSVYINKLAKTYQDSRDRFYHVTKKIMVYSHTASAFIFFFLFVLSPYLIPMFLGDNWNSTYKYVQLLCPWYFLLIGNSPLSVIFDIVEKQKENFFREIFLLLFRVLAIVLSYVFGLDGFSCIVNFVIVSVIFNIFLSWMILFYSKKVTTINVT</sequence>
<dbReference type="KEGG" id="zga:ZOBELLIA_1742"/>
<proteinExistence type="predicted"/>
<dbReference type="PANTHER" id="PTHR30250">
    <property type="entry name" value="PST FAMILY PREDICTED COLANIC ACID TRANSPORTER"/>
    <property type="match status" value="1"/>
</dbReference>
<evidence type="ECO:0000256" key="3">
    <source>
        <dbReference type="ARBA" id="ARBA00022692"/>
    </source>
</evidence>
<dbReference type="RefSeq" id="WP_013993103.1">
    <property type="nucleotide sequence ID" value="NC_015844.1"/>
</dbReference>
<keyword evidence="2" id="KW-1003">Cell membrane</keyword>
<dbReference type="InterPro" id="IPR050833">
    <property type="entry name" value="Poly_Biosynth_Transport"/>
</dbReference>
<evidence type="ECO:0000313" key="8">
    <source>
        <dbReference type="Proteomes" id="UP000008898"/>
    </source>
</evidence>
<evidence type="ECO:0000313" key="7">
    <source>
        <dbReference type="EMBL" id="CAZ95795.1"/>
    </source>
</evidence>
<evidence type="ECO:0000256" key="1">
    <source>
        <dbReference type="ARBA" id="ARBA00004651"/>
    </source>
</evidence>
<feature type="transmembrane region" description="Helical" evidence="6">
    <location>
        <begin position="56"/>
        <end position="78"/>
    </location>
</feature>
<feature type="transmembrane region" description="Helical" evidence="6">
    <location>
        <begin position="157"/>
        <end position="180"/>
    </location>
</feature>
<feature type="transmembrane region" description="Helical" evidence="6">
    <location>
        <begin position="90"/>
        <end position="113"/>
    </location>
</feature>
<evidence type="ECO:0000256" key="4">
    <source>
        <dbReference type="ARBA" id="ARBA00022989"/>
    </source>
</evidence>
<feature type="transmembrane region" description="Helical" evidence="6">
    <location>
        <begin position="402"/>
        <end position="423"/>
    </location>
</feature>
<organism evidence="7 8">
    <name type="scientific">Zobellia galactanivorans (strain DSM 12802 / CCUG 47099 / CIP 106680 / NCIMB 13871 / Dsij)</name>
    <dbReference type="NCBI Taxonomy" id="63186"/>
    <lineage>
        <taxon>Bacteria</taxon>
        <taxon>Pseudomonadati</taxon>
        <taxon>Bacteroidota</taxon>
        <taxon>Flavobacteriia</taxon>
        <taxon>Flavobacteriales</taxon>
        <taxon>Flavobacteriaceae</taxon>
        <taxon>Zobellia</taxon>
    </lineage>
</organism>
<protein>
    <submittedName>
        <fullName evidence="7">O-antigen translocase</fullName>
    </submittedName>
</protein>
<dbReference type="Proteomes" id="UP000008898">
    <property type="component" value="Chromosome"/>
</dbReference>
<keyword evidence="5 6" id="KW-0472">Membrane</keyword>
<accession>G0LB55</accession>
<feature type="transmembrane region" description="Helical" evidence="6">
    <location>
        <begin position="306"/>
        <end position="329"/>
    </location>
</feature>